<dbReference type="EMBL" id="CP013118">
    <property type="protein sequence ID" value="ALO14003.1"/>
    <property type="molecule type" value="Genomic_DNA"/>
</dbReference>
<feature type="transmembrane region" description="Helical" evidence="7">
    <location>
        <begin position="88"/>
        <end position="105"/>
    </location>
</feature>
<dbReference type="KEGG" id="blq:L21SP5_00324"/>
<evidence type="ECO:0000256" key="1">
    <source>
        <dbReference type="ARBA" id="ARBA00004651"/>
    </source>
</evidence>
<evidence type="ECO:0000256" key="5">
    <source>
        <dbReference type="ARBA" id="ARBA00022989"/>
    </source>
</evidence>
<protein>
    <submittedName>
        <fullName evidence="8">Putative membrane protein</fullName>
    </submittedName>
</protein>
<keyword evidence="6 7" id="KW-0472">Membrane</keyword>
<feature type="transmembrane region" description="Helical" evidence="7">
    <location>
        <begin position="194"/>
        <end position="217"/>
    </location>
</feature>
<dbReference type="PANTHER" id="PTHR40043:SF1">
    <property type="entry name" value="UPF0719 INNER MEMBRANE PROTEIN YJFL"/>
    <property type="match status" value="1"/>
</dbReference>
<keyword evidence="4 7" id="KW-0812">Transmembrane</keyword>
<dbReference type="STRING" id="1307839.L21SP5_00324"/>
<dbReference type="InterPro" id="IPR007140">
    <property type="entry name" value="DUF350"/>
</dbReference>
<name>A0A0S2HVB1_9BACT</name>
<proteinExistence type="inferred from homology"/>
<keyword evidence="3" id="KW-1003">Cell membrane</keyword>
<dbReference type="AlphaFoldDB" id="A0A0S2HVB1"/>
<dbReference type="RefSeq" id="WP_057951594.1">
    <property type="nucleotide sequence ID" value="NZ_CP013118.1"/>
</dbReference>
<reference evidence="8 9" key="1">
    <citation type="submission" date="2015-11" db="EMBL/GenBank/DDBJ databases">
        <title>Description and complete genome sequence of a novel strain predominating in hypersaline microbial mats and representing a new family of the Bacteriodetes phylum.</title>
        <authorList>
            <person name="Spring S."/>
            <person name="Bunk B."/>
            <person name="Sproer C."/>
            <person name="Klenk H.-P."/>
        </authorList>
    </citation>
    <scope>NUCLEOTIDE SEQUENCE [LARGE SCALE GENOMIC DNA]</scope>
    <source>
        <strain evidence="8 9">L21-Spi-D4</strain>
    </source>
</reference>
<dbReference type="Proteomes" id="UP000064893">
    <property type="component" value="Chromosome"/>
</dbReference>
<dbReference type="PANTHER" id="PTHR40043">
    <property type="entry name" value="UPF0719 INNER MEMBRANE PROTEIN YJFL"/>
    <property type="match status" value="1"/>
</dbReference>
<sequence>MEELLQNEYIIYLINTVAYLLNAFVLFLIGKVSYQLFHPKIQVKNELVEKDNLAFAIAHAGYFTGILLAVGSAIIGPSHGLWQDLFDISTYGLMAIVLLNFSTIVTDKILLRHFSVRKEIVDDRNAGTGVVEAANAIASGLVLMGAVTGENHTGMSGYVTALIFWAIGQAAVIFIAWVYNLITSYSIHKEIEKDNVAVGVGFAGAIVAIANLVRYALAGDFESWSVTFSDVGFEIVLGLILLPVVRFLTDKILLPGQKLTDELVNQEKANIGAGLIEAFAYIGGSVLITWCL</sequence>
<feature type="transmembrane region" description="Helical" evidence="7">
    <location>
        <begin position="223"/>
        <end position="248"/>
    </location>
</feature>
<evidence type="ECO:0000313" key="8">
    <source>
        <dbReference type="EMBL" id="ALO14003.1"/>
    </source>
</evidence>
<evidence type="ECO:0000256" key="3">
    <source>
        <dbReference type="ARBA" id="ARBA00022475"/>
    </source>
</evidence>
<dbReference type="PATRIC" id="fig|1307839.3.peg.357"/>
<feature type="transmembrane region" description="Helical" evidence="7">
    <location>
        <begin position="269"/>
        <end position="290"/>
    </location>
</feature>
<evidence type="ECO:0000256" key="4">
    <source>
        <dbReference type="ARBA" id="ARBA00022692"/>
    </source>
</evidence>
<evidence type="ECO:0000313" key="9">
    <source>
        <dbReference type="Proteomes" id="UP000064893"/>
    </source>
</evidence>
<gene>
    <name evidence="8" type="ORF">L21SP5_00324</name>
</gene>
<feature type="transmembrane region" description="Helical" evidence="7">
    <location>
        <begin position="12"/>
        <end position="32"/>
    </location>
</feature>
<feature type="transmembrane region" description="Helical" evidence="7">
    <location>
        <begin position="53"/>
        <end position="76"/>
    </location>
</feature>
<accession>A0A0S2HVB1</accession>
<keyword evidence="5 7" id="KW-1133">Transmembrane helix</keyword>
<comment type="similarity">
    <text evidence="2">Belongs to the UPF0719 family.</text>
</comment>
<comment type="subcellular location">
    <subcellularLocation>
        <location evidence="1">Cell membrane</location>
        <topology evidence="1">Multi-pass membrane protein</topology>
    </subcellularLocation>
</comment>
<dbReference type="GO" id="GO:0005886">
    <property type="term" value="C:plasma membrane"/>
    <property type="evidence" value="ECO:0007669"/>
    <property type="project" value="UniProtKB-SubCell"/>
</dbReference>
<evidence type="ECO:0000256" key="6">
    <source>
        <dbReference type="ARBA" id="ARBA00023136"/>
    </source>
</evidence>
<evidence type="ECO:0000256" key="7">
    <source>
        <dbReference type="SAM" id="Phobius"/>
    </source>
</evidence>
<dbReference type="Pfam" id="PF03994">
    <property type="entry name" value="DUF350"/>
    <property type="match status" value="2"/>
</dbReference>
<dbReference type="OrthoDB" id="5416313at2"/>
<feature type="transmembrane region" description="Helical" evidence="7">
    <location>
        <begin position="126"/>
        <end position="146"/>
    </location>
</feature>
<organism evidence="8 9">
    <name type="scientific">Salinivirga cyanobacteriivorans</name>
    <dbReference type="NCBI Taxonomy" id="1307839"/>
    <lineage>
        <taxon>Bacteria</taxon>
        <taxon>Pseudomonadati</taxon>
        <taxon>Bacteroidota</taxon>
        <taxon>Bacteroidia</taxon>
        <taxon>Bacteroidales</taxon>
        <taxon>Salinivirgaceae</taxon>
        <taxon>Salinivirga</taxon>
    </lineage>
</organism>
<evidence type="ECO:0000256" key="2">
    <source>
        <dbReference type="ARBA" id="ARBA00005779"/>
    </source>
</evidence>
<keyword evidence="9" id="KW-1185">Reference proteome</keyword>
<feature type="transmembrane region" description="Helical" evidence="7">
    <location>
        <begin position="158"/>
        <end position="182"/>
    </location>
</feature>